<geneLocation type="plasmid" evidence="4">
    <name>unnamed3</name>
</geneLocation>
<evidence type="ECO:0000313" key="4">
    <source>
        <dbReference type="EMBL" id="XBT97752.1"/>
    </source>
</evidence>
<dbReference type="PANTHER" id="PTHR11365:SF23">
    <property type="entry name" value="HYPOTHETICAL 5-OXOPROLINASE (EUROFUNG)-RELATED"/>
    <property type="match status" value="1"/>
</dbReference>
<dbReference type="Pfam" id="PF05378">
    <property type="entry name" value="Hydant_A_N"/>
    <property type="match status" value="1"/>
</dbReference>
<dbReference type="SUPFAM" id="SSF53067">
    <property type="entry name" value="Actin-like ATPase domain"/>
    <property type="match status" value="1"/>
</dbReference>
<reference evidence="4" key="1">
    <citation type="submission" date="2024-06" db="EMBL/GenBank/DDBJ databases">
        <authorList>
            <person name="Li T."/>
            <person name="Gao R."/>
        </authorList>
    </citation>
    <scope>NUCLEOTIDE SEQUENCE</scope>
    <source>
        <strain evidence="4">ZPR3</strain>
        <plasmid evidence="4">unnamed3</plasmid>
    </source>
</reference>
<feature type="domain" description="Acetophenone carboxylase-like C-terminal" evidence="3">
    <location>
        <begin position="512"/>
        <end position="672"/>
    </location>
</feature>
<feature type="domain" description="Hydantoinase/oxoprolinase N-terminal" evidence="2">
    <location>
        <begin position="4"/>
        <end position="181"/>
    </location>
</feature>
<keyword evidence="4" id="KW-0614">Plasmid</keyword>
<evidence type="ECO:0000259" key="3">
    <source>
        <dbReference type="Pfam" id="PF19278"/>
    </source>
</evidence>
<name>A0AAU7S5V1_9HYPH</name>
<dbReference type="InterPro" id="IPR043129">
    <property type="entry name" value="ATPase_NBD"/>
</dbReference>
<dbReference type="Pfam" id="PF19278">
    <property type="entry name" value="Hydant_A_C"/>
    <property type="match status" value="1"/>
</dbReference>
<feature type="domain" description="Hydantoinase A/oxoprolinase" evidence="1">
    <location>
        <begin position="202"/>
        <end position="495"/>
    </location>
</feature>
<protein>
    <submittedName>
        <fullName evidence="4">Hydantoinase/oxoprolinase family protein</fullName>
    </submittedName>
</protein>
<dbReference type="InterPro" id="IPR002821">
    <property type="entry name" value="Hydantoinase_A"/>
</dbReference>
<dbReference type="InterPro" id="IPR045079">
    <property type="entry name" value="Oxoprolinase-like"/>
</dbReference>
<dbReference type="GO" id="GO:0006749">
    <property type="term" value="P:glutathione metabolic process"/>
    <property type="evidence" value="ECO:0007669"/>
    <property type="project" value="TreeGrafter"/>
</dbReference>
<dbReference type="RefSeq" id="WP_349962965.1">
    <property type="nucleotide sequence ID" value="NZ_CP157963.1"/>
</dbReference>
<dbReference type="Pfam" id="PF01968">
    <property type="entry name" value="Hydantoinase_A"/>
    <property type="match status" value="1"/>
</dbReference>
<sequence length="687" mass="74045">MAKLAFDTGGTFTDFALLDDRGELHLHKVLSTPHNPAEAVVAGVSELLELHAVSIDKDRLQVLGATTVVTNAVLERKGVETGFVTTDGFQDMLRIRNEGRYDLYDLNIKYPDPLVSRANSFGAEERIAADGEVMTKFSDESVREIAGRLREKGIRSVAVCLLHAYKYPQHEKRVAALLREENPDIFVSISSEVCPEMREFDRASTTVVNAYTRPQMAGHVAHLEREFGRQGIDRQVLWMTSSGGLVPSRRAAELPVRLIESGPAAGAVAAAEFGRVAGETSVLSFDMGGTTAKLCLIPNGEPNVGTDLEVAHYQRFRKGSGFPLKIQSIQMIEIGAGGGSIAAKNPLGLLDVGPHSAGAVPGPAAYQRGGTQPTVTDADILLGYMGTGSFVGGSFKVSREAAHEAMDRLATSLGVSVERCAWGIHDLVNESMSKAAAMHATDLGVDPRSLPMVAFGGAGPVHAYGIARKLGIKRIICPTGAGVSSAIGLLIAPVAVDLSMSHPMPINSWDSDEMNRILDELAAQGGEVVSAAGVAKETITNRFTVDMRHVGQGHEITVTLPDRKLPRDEFLKKLTDNFFKLYRELFGRTVAASVEVITWRLRASGEKDQVTRPHQTQLAEARKGSRQVFFQELGVYAETPVFDHYRLPVNNEIKGPAIVEQRESTAVVGPSGVFHVDASGNLVINIL</sequence>
<organism evidence="4">
    <name type="scientific">Rhizobium sp. ZPR3</name>
    <dbReference type="NCBI Taxonomy" id="3158967"/>
    <lineage>
        <taxon>Bacteria</taxon>
        <taxon>Pseudomonadati</taxon>
        <taxon>Pseudomonadota</taxon>
        <taxon>Alphaproteobacteria</taxon>
        <taxon>Hyphomicrobiales</taxon>
        <taxon>Rhizobiaceae</taxon>
        <taxon>Rhizobium/Agrobacterium group</taxon>
        <taxon>Rhizobium</taxon>
    </lineage>
</organism>
<dbReference type="EMBL" id="CP157963">
    <property type="protein sequence ID" value="XBT97752.1"/>
    <property type="molecule type" value="Genomic_DNA"/>
</dbReference>
<dbReference type="GO" id="GO:0005829">
    <property type="term" value="C:cytosol"/>
    <property type="evidence" value="ECO:0007669"/>
    <property type="project" value="TreeGrafter"/>
</dbReference>
<dbReference type="AlphaFoldDB" id="A0AAU7S5V1"/>
<dbReference type="InterPro" id="IPR049517">
    <property type="entry name" value="ACX-like_C"/>
</dbReference>
<dbReference type="GO" id="GO:0017168">
    <property type="term" value="F:5-oxoprolinase (ATP-hydrolyzing) activity"/>
    <property type="evidence" value="ECO:0007669"/>
    <property type="project" value="TreeGrafter"/>
</dbReference>
<evidence type="ECO:0000259" key="1">
    <source>
        <dbReference type="Pfam" id="PF01968"/>
    </source>
</evidence>
<gene>
    <name evidence="4" type="ORF">ABM479_34165</name>
</gene>
<dbReference type="InterPro" id="IPR008040">
    <property type="entry name" value="Hydant_A_N"/>
</dbReference>
<proteinExistence type="predicted"/>
<accession>A0AAU7S5V1</accession>
<dbReference type="PANTHER" id="PTHR11365">
    <property type="entry name" value="5-OXOPROLINASE RELATED"/>
    <property type="match status" value="1"/>
</dbReference>
<evidence type="ECO:0000259" key="2">
    <source>
        <dbReference type="Pfam" id="PF05378"/>
    </source>
</evidence>